<evidence type="ECO:0000313" key="1">
    <source>
        <dbReference type="EMBL" id="KAI8663168.1"/>
    </source>
</evidence>
<organism evidence="1 2">
    <name type="scientific">Fusarium keratoplasticum</name>
    <dbReference type="NCBI Taxonomy" id="1328300"/>
    <lineage>
        <taxon>Eukaryota</taxon>
        <taxon>Fungi</taxon>
        <taxon>Dikarya</taxon>
        <taxon>Ascomycota</taxon>
        <taxon>Pezizomycotina</taxon>
        <taxon>Sordariomycetes</taxon>
        <taxon>Hypocreomycetidae</taxon>
        <taxon>Hypocreales</taxon>
        <taxon>Nectriaceae</taxon>
        <taxon>Fusarium</taxon>
        <taxon>Fusarium solani species complex</taxon>
    </lineage>
</organism>
<gene>
    <name evidence="1" type="ORF">NCS57_00916900</name>
</gene>
<reference evidence="1" key="1">
    <citation type="submission" date="2022-06" db="EMBL/GenBank/DDBJ databases">
        <title>Fusarium solani species complex genomes reveal bases of compartmentalisation and animal pathogenesis.</title>
        <authorList>
            <person name="Tsai I.J."/>
        </authorList>
    </citation>
    <scope>NUCLEOTIDE SEQUENCE</scope>
    <source>
        <strain evidence="1">Fu6.1</strain>
    </source>
</reference>
<keyword evidence="2" id="KW-1185">Reference proteome</keyword>
<sequence length="624" mass="69483">MPRQFQFIAVSNPTGPVPSESRKLSHSHVTREAHAKERRLRVQKYRKEMMQSRTEGLAGAETPSPLVRIAEHCSSLFSASAPSLSSQEHFLLDHYIRIVVPYSAVHCGLFDYPGDHGPDDHTREILQDWVGLAMTDKDLLDTALLLRACRSILRSKPGDPVMTQMALQYRHRGLQSLRQALVKPVSVVTVAMAFALVFDEEVFGEIRIARHHLRGVFYMAELSGGLQSLGLSGLLERIYWRFVTRRELDDVDLLSLLSNTTSYVHDSPITHSIQAPLDPVMPSVEATIPSGSLVLVTGATGFVASHVTRQLLERGYKVRGTVRDLAQASWLIDNHFKSYSESGHLELVVVPDLVADGAFDEAVKGVSAIAHIATISNLDPNPHNIIPQTVTGATSILKSAINEPSVQRVVFTSSIMAAVLPVAGNDTRVDDNTWNEAAVEAAWAPPPYEPSRTLITYAASKVAAEREVWKFVKQEKPHYTLNVICPSGIIGEPLHRKHAEAPTNWIATHFRRDKTSLDAFPAAFFVDVKDIALLHVAAILDPQVKNARLHSWGHSSNWNEFLAVLREIRPQREFIADYPDPYYVTISTDQSDSVALLNRWAGQEGWRLRKDSISESIENPHFQL</sequence>
<proteinExistence type="predicted"/>
<name>A0ACC0QP94_9HYPO</name>
<protein>
    <submittedName>
        <fullName evidence="1">Epimerase domain-containing protein</fullName>
    </submittedName>
</protein>
<dbReference type="Proteomes" id="UP001065298">
    <property type="component" value="Chromosome 7"/>
</dbReference>
<dbReference type="EMBL" id="CM046509">
    <property type="protein sequence ID" value="KAI8663168.1"/>
    <property type="molecule type" value="Genomic_DNA"/>
</dbReference>
<evidence type="ECO:0000313" key="2">
    <source>
        <dbReference type="Proteomes" id="UP001065298"/>
    </source>
</evidence>
<accession>A0ACC0QP94</accession>
<comment type="caution">
    <text evidence="1">The sequence shown here is derived from an EMBL/GenBank/DDBJ whole genome shotgun (WGS) entry which is preliminary data.</text>
</comment>